<feature type="transmembrane region" description="Helical" evidence="1">
    <location>
        <begin position="12"/>
        <end position="36"/>
    </location>
</feature>
<dbReference type="InterPro" id="IPR000286">
    <property type="entry name" value="HDACs"/>
</dbReference>
<dbReference type="Proteomes" id="UP001642464">
    <property type="component" value="Unassembled WGS sequence"/>
</dbReference>
<dbReference type="EMBL" id="CAXAMM010016668">
    <property type="protein sequence ID" value="CAK9039464.1"/>
    <property type="molecule type" value="Genomic_DNA"/>
</dbReference>
<dbReference type="InterPro" id="IPR023696">
    <property type="entry name" value="Ureohydrolase_dom_sf"/>
</dbReference>
<dbReference type="Pfam" id="PF09917">
    <property type="entry name" value="DUF2147"/>
    <property type="match status" value="1"/>
</dbReference>
<feature type="domain" description="Histone deacetylase" evidence="2">
    <location>
        <begin position="182"/>
        <end position="468"/>
    </location>
</feature>
<evidence type="ECO:0000313" key="4">
    <source>
        <dbReference type="EMBL" id="CAK9039464.1"/>
    </source>
</evidence>
<gene>
    <name evidence="4" type="ORF">SCF082_LOCUS23087</name>
    <name evidence="5" type="ORF">SCF082_LOCUS24197</name>
</gene>
<keyword evidence="1" id="KW-0812">Transmembrane</keyword>
<evidence type="ECO:0000256" key="1">
    <source>
        <dbReference type="SAM" id="Phobius"/>
    </source>
</evidence>
<comment type="caution">
    <text evidence="5">The sequence shown here is derived from an EMBL/GenBank/DDBJ whole genome shotgun (WGS) entry which is preliminary data.</text>
</comment>
<name>A0ABP0LUC8_9DINO</name>
<evidence type="ECO:0000313" key="5">
    <source>
        <dbReference type="EMBL" id="CAK9041977.1"/>
    </source>
</evidence>
<evidence type="ECO:0000313" key="6">
    <source>
        <dbReference type="Proteomes" id="UP001642464"/>
    </source>
</evidence>
<organism evidence="5 6">
    <name type="scientific">Durusdinium trenchii</name>
    <dbReference type="NCBI Taxonomy" id="1381693"/>
    <lineage>
        <taxon>Eukaryota</taxon>
        <taxon>Sar</taxon>
        <taxon>Alveolata</taxon>
        <taxon>Dinophyceae</taxon>
        <taxon>Suessiales</taxon>
        <taxon>Symbiodiniaceae</taxon>
        <taxon>Durusdinium</taxon>
    </lineage>
</organism>
<reference evidence="5 6" key="1">
    <citation type="submission" date="2024-02" db="EMBL/GenBank/DDBJ databases">
        <authorList>
            <person name="Chen Y."/>
            <person name="Shah S."/>
            <person name="Dougan E. K."/>
            <person name="Thang M."/>
            <person name="Chan C."/>
        </authorList>
    </citation>
    <scope>NUCLEOTIDE SEQUENCE [LARGE SCALE GENOMIC DNA]</scope>
</reference>
<evidence type="ECO:0000259" key="3">
    <source>
        <dbReference type="Pfam" id="PF09917"/>
    </source>
</evidence>
<dbReference type="Pfam" id="PF00850">
    <property type="entry name" value="Hist_deacetyl"/>
    <property type="match status" value="1"/>
</dbReference>
<dbReference type="EMBL" id="CAXAMM010017779">
    <property type="protein sequence ID" value="CAK9041977.1"/>
    <property type="molecule type" value="Genomic_DNA"/>
</dbReference>
<proteinExistence type="predicted"/>
<keyword evidence="1" id="KW-0472">Membrane</keyword>
<dbReference type="PANTHER" id="PTHR10625">
    <property type="entry name" value="HISTONE DEACETYLASE HDAC1-RELATED"/>
    <property type="match status" value="1"/>
</dbReference>
<sequence>MSGVRVCLQNCVRWGQAVIVGVVALMVGGTFASAAMPLNETPDTIEAVLGEWEPPDMDAVISIRECGETLCAELVRHKYADINTDINNPDPVMRARPLLGVRILDGLRRVKADRWKGGELYDPRTGKTYLSKLKVIDNNHLKITGCIGPGLCKGYVWRRVPHMTTLLYTHAAFRNHEVPPGHVEHPGRYEVVEKALEDKVFATLDRRIPPQVSVEDIERIHSTSYRELVEENAPAQGLAQFDADTFLGPSSLDAVRRAAGGAVAAVDALYAGEAKNAFIAARPPGHHAEPERAMGFCVFNGAAIAAKHAAGVHGAKRVAVLDFDVHHGNGTEAAFWHDEGAFYASSHEWPQYPGTGRETDRGAFDNIANAPLATGAGTHEFRQAWGERLLPALSDFGPDFIVISAGFDAHRADPLGGLQLDEDDFAWLTREIAGVARDKAQGRLISVLEGGYDLPALAASTAVHVKALMEA</sequence>
<dbReference type="InterPro" id="IPR019223">
    <property type="entry name" value="DUF2147"/>
</dbReference>
<dbReference type="InterPro" id="IPR037138">
    <property type="entry name" value="His_deacetylse_dom_sf"/>
</dbReference>
<dbReference type="Gene3D" id="3.40.800.20">
    <property type="entry name" value="Histone deacetylase domain"/>
    <property type="match status" value="1"/>
</dbReference>
<accession>A0ABP0LUC8</accession>
<dbReference type="SUPFAM" id="SSF52768">
    <property type="entry name" value="Arginase/deacetylase"/>
    <property type="match status" value="1"/>
</dbReference>
<keyword evidence="1" id="KW-1133">Transmembrane helix</keyword>
<feature type="domain" description="DUF2147" evidence="3">
    <location>
        <begin position="50"/>
        <end position="159"/>
    </location>
</feature>
<evidence type="ECO:0000259" key="2">
    <source>
        <dbReference type="Pfam" id="PF00850"/>
    </source>
</evidence>
<keyword evidence="6" id="KW-1185">Reference proteome</keyword>
<protein>
    <submittedName>
        <fullName evidence="5">Uncharacterized protein slr0245</fullName>
    </submittedName>
</protein>
<dbReference type="InterPro" id="IPR023801">
    <property type="entry name" value="His_deacetylse_dom"/>
</dbReference>
<dbReference type="CDD" id="cd11599">
    <property type="entry name" value="HDAC_classII_2"/>
    <property type="match status" value="1"/>
</dbReference>
<dbReference type="PRINTS" id="PR01270">
    <property type="entry name" value="HDASUPER"/>
</dbReference>
<dbReference type="PANTHER" id="PTHR10625:SF10">
    <property type="entry name" value="HISTONE DEACETYLASE HDAC1"/>
    <property type="match status" value="1"/>
</dbReference>